<dbReference type="PROSITE" id="PS00383">
    <property type="entry name" value="TYR_PHOSPHATASE_1"/>
    <property type="match status" value="1"/>
</dbReference>
<evidence type="ECO:0000313" key="2">
    <source>
        <dbReference type="EMBL" id="KAK0643078.1"/>
    </source>
</evidence>
<evidence type="ECO:0000259" key="1">
    <source>
        <dbReference type="PROSITE" id="PS50056"/>
    </source>
</evidence>
<keyword evidence="3" id="KW-1185">Reference proteome</keyword>
<dbReference type="InterPro" id="IPR000387">
    <property type="entry name" value="Tyr_Pase_dom"/>
</dbReference>
<dbReference type="Proteomes" id="UP001174936">
    <property type="component" value="Unassembled WGS sequence"/>
</dbReference>
<dbReference type="Gene3D" id="3.90.190.10">
    <property type="entry name" value="Protein tyrosine phosphatase superfamily"/>
    <property type="match status" value="1"/>
</dbReference>
<gene>
    <name evidence="2" type="ORF">B0T16DRAFT_429847</name>
</gene>
<dbReference type="AlphaFoldDB" id="A0AA39XZA9"/>
<dbReference type="Pfam" id="PF13350">
    <property type="entry name" value="Y_phosphatase3"/>
    <property type="match status" value="1"/>
</dbReference>
<sequence>MATPPTASSLLALAKTDVTLPIPKETVYAVLASPPFVYIPGTFNTRDLGLLPVPSGSPSIRPGFAFRTASLEGLAPEGHDAIRALGIKRVFDLRSMKEHRTKPDPVVEGVEGSWVAGDERDAMEDLSGFVEGEGEKGYERMYLDVMRMYRGSLREVLVHVRDREGEGFMFHCNAGRDRTGVAAGMLLALAGVDPDAITLDFMLSRVGTEPAREQLLAFAMRGTGVTSVDAPGFYNLCSLKVASWERFVKGVEREYGGWEGYVTGTLGFSEEDLEKIKKNLVAKE</sequence>
<dbReference type="SUPFAM" id="SSF52799">
    <property type="entry name" value="(Phosphotyrosine protein) phosphatases II"/>
    <property type="match status" value="1"/>
</dbReference>
<accession>A0AA39XZA9</accession>
<dbReference type="InterPro" id="IPR016130">
    <property type="entry name" value="Tyr_Pase_AS"/>
</dbReference>
<organism evidence="2 3">
    <name type="scientific">Cercophora newfieldiana</name>
    <dbReference type="NCBI Taxonomy" id="92897"/>
    <lineage>
        <taxon>Eukaryota</taxon>
        <taxon>Fungi</taxon>
        <taxon>Dikarya</taxon>
        <taxon>Ascomycota</taxon>
        <taxon>Pezizomycotina</taxon>
        <taxon>Sordariomycetes</taxon>
        <taxon>Sordariomycetidae</taxon>
        <taxon>Sordariales</taxon>
        <taxon>Lasiosphaeriaceae</taxon>
        <taxon>Cercophora</taxon>
    </lineage>
</organism>
<dbReference type="EMBL" id="JAULSV010000005">
    <property type="protein sequence ID" value="KAK0643078.1"/>
    <property type="molecule type" value="Genomic_DNA"/>
</dbReference>
<dbReference type="InterPro" id="IPR026893">
    <property type="entry name" value="Tyr/Ser_Pase_IphP-type"/>
</dbReference>
<name>A0AA39XZA9_9PEZI</name>
<dbReference type="InterPro" id="IPR029021">
    <property type="entry name" value="Prot-tyrosine_phosphatase-like"/>
</dbReference>
<dbReference type="GO" id="GO:0004721">
    <property type="term" value="F:phosphoprotein phosphatase activity"/>
    <property type="evidence" value="ECO:0007669"/>
    <property type="project" value="InterPro"/>
</dbReference>
<comment type="caution">
    <text evidence="2">The sequence shown here is derived from an EMBL/GenBank/DDBJ whole genome shotgun (WGS) entry which is preliminary data.</text>
</comment>
<dbReference type="PANTHER" id="PTHR31126">
    <property type="entry name" value="TYROSINE-PROTEIN PHOSPHATASE"/>
    <property type="match status" value="1"/>
</dbReference>
<proteinExistence type="predicted"/>
<feature type="domain" description="Tyrosine specific protein phosphatases" evidence="1">
    <location>
        <begin position="154"/>
        <end position="216"/>
    </location>
</feature>
<dbReference type="PROSITE" id="PS50056">
    <property type="entry name" value="TYR_PHOSPHATASE_2"/>
    <property type="match status" value="1"/>
</dbReference>
<reference evidence="2" key="1">
    <citation type="submission" date="2023-06" db="EMBL/GenBank/DDBJ databases">
        <title>Genome-scale phylogeny and comparative genomics of the fungal order Sordariales.</title>
        <authorList>
            <consortium name="Lawrence Berkeley National Laboratory"/>
            <person name="Hensen N."/>
            <person name="Bonometti L."/>
            <person name="Westerberg I."/>
            <person name="Brannstrom I.O."/>
            <person name="Guillou S."/>
            <person name="Cros-Aarteil S."/>
            <person name="Calhoun S."/>
            <person name="Haridas S."/>
            <person name="Kuo A."/>
            <person name="Mondo S."/>
            <person name="Pangilinan J."/>
            <person name="Riley R."/>
            <person name="Labutti K."/>
            <person name="Andreopoulos B."/>
            <person name="Lipzen A."/>
            <person name="Chen C."/>
            <person name="Yanf M."/>
            <person name="Daum C."/>
            <person name="Ng V."/>
            <person name="Clum A."/>
            <person name="Steindorff A."/>
            <person name="Ohm R."/>
            <person name="Martin F."/>
            <person name="Silar P."/>
            <person name="Natvig D."/>
            <person name="Lalanne C."/>
            <person name="Gautier V."/>
            <person name="Ament-Velasquez S.L."/>
            <person name="Kruys A."/>
            <person name="Hutchinson M.I."/>
            <person name="Powell A.J."/>
            <person name="Barry K."/>
            <person name="Miller A.N."/>
            <person name="Grigoriev I.V."/>
            <person name="Debuchy R."/>
            <person name="Gladieux P."/>
            <person name="Thoren M.H."/>
            <person name="Johannesson H."/>
        </authorList>
    </citation>
    <scope>NUCLEOTIDE SEQUENCE</scope>
    <source>
        <strain evidence="2">SMH2532-1</strain>
    </source>
</reference>
<protein>
    <submittedName>
        <fullName evidence="2">Protein-tyrosine phosphatase-like protein</fullName>
    </submittedName>
</protein>
<dbReference type="PANTHER" id="PTHR31126:SF73">
    <property type="entry name" value="TYROSINE SPECIFIC PROTEIN PHOSPHATASES DOMAIN-CONTAINING PROTEIN"/>
    <property type="match status" value="1"/>
</dbReference>
<evidence type="ECO:0000313" key="3">
    <source>
        <dbReference type="Proteomes" id="UP001174936"/>
    </source>
</evidence>